<dbReference type="SUPFAM" id="SSF82199">
    <property type="entry name" value="SET domain"/>
    <property type="match status" value="1"/>
</dbReference>
<feature type="compositionally biased region" description="Basic and acidic residues" evidence="1">
    <location>
        <begin position="886"/>
        <end position="898"/>
    </location>
</feature>
<feature type="region of interest" description="Disordered" evidence="1">
    <location>
        <begin position="61"/>
        <end position="145"/>
    </location>
</feature>
<feature type="region of interest" description="Disordered" evidence="1">
    <location>
        <begin position="886"/>
        <end position="961"/>
    </location>
</feature>
<accession>A0A5J5BKY6</accession>
<evidence type="ECO:0000259" key="2">
    <source>
        <dbReference type="PROSITE" id="PS50280"/>
    </source>
</evidence>
<dbReference type="Gene3D" id="2.170.270.10">
    <property type="entry name" value="SET domain"/>
    <property type="match status" value="1"/>
</dbReference>
<organism evidence="3 4">
    <name type="scientific">Nyssa sinensis</name>
    <dbReference type="NCBI Taxonomy" id="561372"/>
    <lineage>
        <taxon>Eukaryota</taxon>
        <taxon>Viridiplantae</taxon>
        <taxon>Streptophyta</taxon>
        <taxon>Embryophyta</taxon>
        <taxon>Tracheophyta</taxon>
        <taxon>Spermatophyta</taxon>
        <taxon>Magnoliopsida</taxon>
        <taxon>eudicotyledons</taxon>
        <taxon>Gunneridae</taxon>
        <taxon>Pentapetalae</taxon>
        <taxon>asterids</taxon>
        <taxon>Cornales</taxon>
        <taxon>Nyssaceae</taxon>
        <taxon>Nyssa</taxon>
    </lineage>
</organism>
<evidence type="ECO:0000313" key="3">
    <source>
        <dbReference type="EMBL" id="KAA8543414.1"/>
    </source>
</evidence>
<name>A0A5J5BKY6_9ASTE</name>
<feature type="compositionally biased region" description="Basic and acidic residues" evidence="1">
    <location>
        <begin position="129"/>
        <end position="145"/>
    </location>
</feature>
<dbReference type="SMART" id="SM00317">
    <property type="entry name" value="SET"/>
    <property type="match status" value="1"/>
</dbReference>
<dbReference type="CDD" id="cd10538">
    <property type="entry name" value="SET_SETDB-like"/>
    <property type="match status" value="1"/>
</dbReference>
<reference evidence="3 4" key="1">
    <citation type="submission" date="2019-09" db="EMBL/GenBank/DDBJ databases">
        <title>A chromosome-level genome assembly of the Chinese tupelo Nyssa sinensis.</title>
        <authorList>
            <person name="Yang X."/>
            <person name="Kang M."/>
            <person name="Yang Y."/>
            <person name="Xiong H."/>
            <person name="Wang M."/>
            <person name="Zhang Z."/>
            <person name="Wang Z."/>
            <person name="Wu H."/>
            <person name="Ma T."/>
            <person name="Liu J."/>
            <person name="Xi Z."/>
        </authorList>
    </citation>
    <scope>NUCLEOTIDE SEQUENCE [LARGE SCALE GENOMIC DNA]</scope>
    <source>
        <strain evidence="3">J267</strain>
        <tissue evidence="3">Leaf</tissue>
    </source>
</reference>
<evidence type="ECO:0000313" key="4">
    <source>
        <dbReference type="Proteomes" id="UP000325577"/>
    </source>
</evidence>
<dbReference type="AlphaFoldDB" id="A0A5J5BKY6"/>
<dbReference type="InterPro" id="IPR046341">
    <property type="entry name" value="SET_dom_sf"/>
</dbReference>
<dbReference type="PROSITE" id="PS50280">
    <property type="entry name" value="SET"/>
    <property type="match status" value="1"/>
</dbReference>
<feature type="compositionally biased region" description="Basic residues" evidence="1">
    <location>
        <begin position="1"/>
        <end position="13"/>
    </location>
</feature>
<feature type="domain" description="SET" evidence="2">
    <location>
        <begin position="461"/>
        <end position="595"/>
    </location>
</feature>
<evidence type="ECO:0000256" key="1">
    <source>
        <dbReference type="SAM" id="MobiDB-lite"/>
    </source>
</evidence>
<sequence>MMRKQRRQEHKKKWENTNQEDDLEGEGQVHDELESPLEEITLKIPRRSSFTFFRMPESWSVSPQPLIRNKGKQPVMPKPLTVQERSEPSQLSATDRTQSCATRRTESDSMPSPIRLRDKGKGPLSPQIARREKSSISERPYHALRFKEPKVGPGIVLLPKQKVPDTHNLIKPKDEPITDDMPQFEVPIAVIRPESLSKGNSSIANGSIREPDGLEPLASESVDGEDKSDGIPAPSSETRTNCELANILDESSANLEIASSPYGEVKISLSCNSALGSPDFHMPSIHSVLKLVEDKCLRSYQVLDPNFSVMKLMRDMCECFLELGTNSSDESRETTDVTPSIDLLKKSNVPNALGARSVPSSPLNGSVAQPLFPKLSSSFSVMDDSVQPDKNVTANGCEIDKEKEQNCFEDINSRSLVVVKQCQLTPDHIRSLHDVNDIAKRQERVVISLCGNRVVQRGINCKLQVFMTPKGKGWGLRTLEELPKGAFVCEYVGEVLTNSELYERISQSSSSEEHAYPVQLDADWGSESVLKDEEALCLDATYYGNVARFINHRCFDSNLVEIPVEVETPDHHYYHLAFFTTRKVEALEELTWDYGIDFDDHDHLVKAFRCRCGSKLCRSIKRPSMKLRSRNKSTGSKIPAVVENKEPTTSVEKSRQGRKYLTQYRSNMAAIVKLVKSIKLQAGHIKALRKTPFWNLFDAIISGKVDQTNIKKSDNTVLQILGAYKPQVKAFQLGKNIVHFRESDITLIFGIKSGQQKMMVTYGKKPTTSFVKRRFPSTTRLTATTIKEKLLQALKGKKRTDIEDVARLLSLYLCLTLLFSTTGTSIGWIFVQYIEDLEKISKFAWVAAIRDSLMSSIERLHQNPEKITGCVTALLVKGGELQKNKGEVKEIQDQKQDFEGDEQDGGGDEDQDEEENDEEEDEQQEEEDELQEEEDDDSDDDDDDDTDDDDYNDGDDNADEP</sequence>
<feature type="compositionally biased region" description="Polar residues" evidence="1">
    <location>
        <begin position="88"/>
        <end position="102"/>
    </location>
</feature>
<feature type="compositionally biased region" description="Acidic residues" evidence="1">
    <location>
        <begin position="899"/>
        <end position="961"/>
    </location>
</feature>
<protein>
    <recommendedName>
        <fullName evidence="2">SET domain-containing protein</fullName>
    </recommendedName>
</protein>
<dbReference type="InterPro" id="IPR001214">
    <property type="entry name" value="SET_dom"/>
</dbReference>
<keyword evidence="4" id="KW-1185">Reference proteome</keyword>
<dbReference type="PANTHER" id="PTHR46450">
    <property type="entry name" value="INACTIVE HISTONE-LYSINE N-METHYLTRANSFERASE SUVR1-RELATED"/>
    <property type="match status" value="1"/>
</dbReference>
<dbReference type="Proteomes" id="UP000325577">
    <property type="component" value="Linkage Group LG11"/>
</dbReference>
<proteinExistence type="predicted"/>
<dbReference type="OrthoDB" id="308383at2759"/>
<feature type="region of interest" description="Disordered" evidence="1">
    <location>
        <begin position="199"/>
        <end position="240"/>
    </location>
</feature>
<dbReference type="EMBL" id="CM018034">
    <property type="protein sequence ID" value="KAA8543414.1"/>
    <property type="molecule type" value="Genomic_DNA"/>
</dbReference>
<dbReference type="Pfam" id="PF00856">
    <property type="entry name" value="SET"/>
    <property type="match status" value="1"/>
</dbReference>
<dbReference type="PANTHER" id="PTHR46450:SF1">
    <property type="entry name" value="INACTIVE HISTONE-LYSINE N-METHYLTRANSFERASE SUVR1-RELATED"/>
    <property type="match status" value="1"/>
</dbReference>
<feature type="region of interest" description="Disordered" evidence="1">
    <location>
        <begin position="1"/>
        <end position="40"/>
    </location>
</feature>
<gene>
    <name evidence="3" type="ORF">F0562_021091</name>
</gene>